<reference evidence="1 2" key="1">
    <citation type="journal article" date="2019" name="Sci. Data">
        <title>Hybrid genome assembly and annotation of Danionella translucida.</title>
        <authorList>
            <person name="Kadobianskyi M."/>
            <person name="Schulze L."/>
            <person name="Schuelke M."/>
            <person name="Judkewitz B."/>
        </authorList>
    </citation>
    <scope>NUCLEOTIDE SEQUENCE [LARGE SCALE GENOMIC DNA]</scope>
    <source>
        <strain evidence="1 2">Bolton</strain>
    </source>
</reference>
<protein>
    <submittedName>
        <fullName evidence="1">Uncharacterized protein</fullName>
    </submittedName>
</protein>
<dbReference type="AlphaFoldDB" id="A0A553Q5W0"/>
<sequence length="44" mass="5349">MYQLQKHWPHSQWVELISLNMKELPVNERGDEKKKRGEVTEGWL</sequence>
<evidence type="ECO:0000313" key="1">
    <source>
        <dbReference type="EMBL" id="TRY85304.1"/>
    </source>
</evidence>
<evidence type="ECO:0000313" key="2">
    <source>
        <dbReference type="Proteomes" id="UP000316079"/>
    </source>
</evidence>
<name>A0A553Q5W0_9TELE</name>
<organism evidence="1 2">
    <name type="scientific">Danionella cerebrum</name>
    <dbReference type="NCBI Taxonomy" id="2873325"/>
    <lineage>
        <taxon>Eukaryota</taxon>
        <taxon>Metazoa</taxon>
        <taxon>Chordata</taxon>
        <taxon>Craniata</taxon>
        <taxon>Vertebrata</taxon>
        <taxon>Euteleostomi</taxon>
        <taxon>Actinopterygii</taxon>
        <taxon>Neopterygii</taxon>
        <taxon>Teleostei</taxon>
        <taxon>Ostariophysi</taxon>
        <taxon>Cypriniformes</taxon>
        <taxon>Danionidae</taxon>
        <taxon>Danioninae</taxon>
        <taxon>Danionella</taxon>
    </lineage>
</organism>
<gene>
    <name evidence="1" type="ORF">DNTS_035798</name>
</gene>
<accession>A0A553Q5W0</accession>
<dbReference type="EMBL" id="SRMA01026302">
    <property type="protein sequence ID" value="TRY85304.1"/>
    <property type="molecule type" value="Genomic_DNA"/>
</dbReference>
<keyword evidence="2" id="KW-1185">Reference proteome</keyword>
<proteinExistence type="predicted"/>
<comment type="caution">
    <text evidence="1">The sequence shown here is derived from an EMBL/GenBank/DDBJ whole genome shotgun (WGS) entry which is preliminary data.</text>
</comment>
<dbReference type="Proteomes" id="UP000316079">
    <property type="component" value="Unassembled WGS sequence"/>
</dbReference>
<feature type="non-terminal residue" evidence="1">
    <location>
        <position position="44"/>
    </location>
</feature>